<accession>A0A5N5XDF6</accession>
<dbReference type="AlphaFoldDB" id="A0A5N5XDF6"/>
<dbReference type="PANTHER" id="PTHR42110:SF1">
    <property type="entry name" value="L-ASPARAGINASE, PUTATIVE (AFU_ORTHOLOGUE AFUA_3G11890)-RELATED"/>
    <property type="match status" value="1"/>
</dbReference>
<dbReference type="Pfam" id="PF06089">
    <property type="entry name" value="Asparaginase_II"/>
    <property type="match status" value="1"/>
</dbReference>
<name>A0A5N5XDF6_9EURO</name>
<gene>
    <name evidence="1" type="ORF">BDV29DRAFT_129112</name>
</gene>
<dbReference type="Proteomes" id="UP000326565">
    <property type="component" value="Unassembled WGS sequence"/>
</dbReference>
<sequence length="371" mass="38982">MGKPTPHISTDRNGIIENRHSIHAAIVTSTGTLLTSTGDPTRLTLPRSAIKPAQALAILSTGALEQFSLDEEDLALICASHSSEERHLARARSMLAKVSAVEADLRCGGHEALNAGVNREWVRRGFVPTAICNNCSGKHAGMIGGARALGVGIGEYHLPRHAMQERVREVVGDLGGFEGEEREPGGGTLLWGVDGCNLPAPALPLGRLGRIYAGFAAAADVVEGGDGDGDGGGGGGGLVSGRERDMGRIFQAMTRYPELVGGEGRFCTALMRVYQGMLIGKVGADGCYGVGIRASEDTRRLGADGAIGIAVKIEDGNREVLYSAVVEILAQLDIGTPEMRRELAKFHRPNIVNTAGVVTGSYTHRFLLASP</sequence>
<dbReference type="EMBL" id="ML732155">
    <property type="protein sequence ID" value="KAB8078721.1"/>
    <property type="molecule type" value="Genomic_DNA"/>
</dbReference>
<protein>
    <submittedName>
        <fullName evidence="1">L-asparaginase II</fullName>
    </submittedName>
</protein>
<proteinExistence type="predicted"/>
<organism evidence="1 2">
    <name type="scientific">Aspergillus leporis</name>
    <dbReference type="NCBI Taxonomy" id="41062"/>
    <lineage>
        <taxon>Eukaryota</taxon>
        <taxon>Fungi</taxon>
        <taxon>Dikarya</taxon>
        <taxon>Ascomycota</taxon>
        <taxon>Pezizomycotina</taxon>
        <taxon>Eurotiomycetes</taxon>
        <taxon>Eurotiomycetidae</taxon>
        <taxon>Eurotiales</taxon>
        <taxon>Aspergillaceae</taxon>
        <taxon>Aspergillus</taxon>
        <taxon>Aspergillus subgen. Circumdati</taxon>
    </lineage>
</organism>
<reference evidence="1 2" key="1">
    <citation type="submission" date="2019-04" db="EMBL/GenBank/DDBJ databases">
        <title>Friends and foes A comparative genomics study of 23 Aspergillus species from section Flavi.</title>
        <authorList>
            <consortium name="DOE Joint Genome Institute"/>
            <person name="Kjaerbolling I."/>
            <person name="Vesth T."/>
            <person name="Frisvad J.C."/>
            <person name="Nybo J.L."/>
            <person name="Theobald S."/>
            <person name="Kildgaard S."/>
            <person name="Isbrandt T."/>
            <person name="Kuo A."/>
            <person name="Sato A."/>
            <person name="Lyhne E.K."/>
            <person name="Kogle M.E."/>
            <person name="Wiebenga A."/>
            <person name="Kun R.S."/>
            <person name="Lubbers R.J."/>
            <person name="Makela M.R."/>
            <person name="Barry K."/>
            <person name="Chovatia M."/>
            <person name="Clum A."/>
            <person name="Daum C."/>
            <person name="Haridas S."/>
            <person name="He G."/>
            <person name="LaButti K."/>
            <person name="Lipzen A."/>
            <person name="Mondo S."/>
            <person name="Riley R."/>
            <person name="Salamov A."/>
            <person name="Simmons B.A."/>
            <person name="Magnuson J.K."/>
            <person name="Henrissat B."/>
            <person name="Mortensen U.H."/>
            <person name="Larsen T.O."/>
            <person name="Devries R.P."/>
            <person name="Grigoriev I.V."/>
            <person name="Machida M."/>
            <person name="Baker S.E."/>
            <person name="Andersen M.R."/>
        </authorList>
    </citation>
    <scope>NUCLEOTIDE SEQUENCE [LARGE SCALE GENOMIC DNA]</scope>
    <source>
        <strain evidence="1 2">CBS 151.66</strain>
    </source>
</reference>
<keyword evidence="2" id="KW-1185">Reference proteome</keyword>
<dbReference type="OrthoDB" id="2588474at2759"/>
<dbReference type="PANTHER" id="PTHR42110">
    <property type="entry name" value="L-ASPARAGINASE, PUTATIVE (AFU_ORTHOLOGUE AFUA_3G11890)-RELATED"/>
    <property type="match status" value="1"/>
</dbReference>
<evidence type="ECO:0000313" key="2">
    <source>
        <dbReference type="Proteomes" id="UP000326565"/>
    </source>
</evidence>
<evidence type="ECO:0000313" key="1">
    <source>
        <dbReference type="EMBL" id="KAB8078721.1"/>
    </source>
</evidence>
<dbReference type="InterPro" id="IPR010349">
    <property type="entry name" value="Asparaginase_II"/>
</dbReference>